<accession>A0A640SNZ5</accession>
<evidence type="ECO:0000313" key="2">
    <source>
        <dbReference type="Proteomes" id="UP000430079"/>
    </source>
</evidence>
<protein>
    <submittedName>
        <fullName evidence="1">Uncharacterized protein</fullName>
    </submittedName>
</protein>
<dbReference type="AlphaFoldDB" id="A0A640SNZ5"/>
<organism evidence="1 2">
    <name type="scientific">Streptomyces glebosus</name>
    <dbReference type="NCBI Taxonomy" id="249580"/>
    <lineage>
        <taxon>Bacteria</taxon>
        <taxon>Bacillati</taxon>
        <taxon>Actinomycetota</taxon>
        <taxon>Actinomycetes</taxon>
        <taxon>Kitasatosporales</taxon>
        <taxon>Streptomycetaceae</taxon>
        <taxon>Streptomyces</taxon>
    </lineage>
</organism>
<reference evidence="1 2" key="1">
    <citation type="submission" date="2019-12" db="EMBL/GenBank/DDBJ databases">
        <title>Whole genome shotgun sequence of Streptomyces hygroscopicus subsp. glebosus NBRC 13786.</title>
        <authorList>
            <person name="Ichikawa N."/>
            <person name="Kimura A."/>
            <person name="Kitahashi Y."/>
            <person name="Komaki H."/>
            <person name="Tamura T."/>
        </authorList>
    </citation>
    <scope>NUCLEOTIDE SEQUENCE [LARGE SCALE GENOMIC DNA]</scope>
    <source>
        <strain evidence="1 2">NBRC 13786</strain>
    </source>
</reference>
<proteinExistence type="predicted"/>
<comment type="caution">
    <text evidence="1">The sequence shown here is derived from an EMBL/GenBank/DDBJ whole genome shotgun (WGS) entry which is preliminary data.</text>
</comment>
<dbReference type="Proteomes" id="UP000430079">
    <property type="component" value="Unassembled WGS sequence"/>
</dbReference>
<gene>
    <name evidence="1" type="ORF">Sgleb_07570</name>
</gene>
<dbReference type="EMBL" id="BLIO01000001">
    <property type="protein sequence ID" value="GFE12710.1"/>
    <property type="molecule type" value="Genomic_DNA"/>
</dbReference>
<keyword evidence="2" id="KW-1185">Reference proteome</keyword>
<evidence type="ECO:0000313" key="1">
    <source>
        <dbReference type="EMBL" id="GFE12710.1"/>
    </source>
</evidence>
<sequence length="51" mass="5515">MRPTLEDESDPFVLCTRLVGSDADCDYDYAARHRAVRAAVKTASAAASANR</sequence>
<name>A0A640SNZ5_9ACTN</name>